<proteinExistence type="inferred from homology"/>
<feature type="signal peptide" evidence="3">
    <location>
        <begin position="1"/>
        <end position="29"/>
    </location>
</feature>
<gene>
    <name evidence="5" type="ORF">OSTQU699_LOCUS9590</name>
</gene>
<keyword evidence="6" id="KW-1185">Reference proteome</keyword>
<evidence type="ECO:0000256" key="3">
    <source>
        <dbReference type="SAM" id="SignalP"/>
    </source>
</evidence>
<keyword evidence="2" id="KW-1015">Disulfide bond</keyword>
<dbReference type="InterPro" id="IPR001254">
    <property type="entry name" value="Trypsin_dom"/>
</dbReference>
<dbReference type="OrthoDB" id="512168at2759"/>
<dbReference type="Pfam" id="PF00089">
    <property type="entry name" value="Trypsin"/>
    <property type="match status" value="1"/>
</dbReference>
<dbReference type="GO" id="GO:0006508">
    <property type="term" value="P:proteolysis"/>
    <property type="evidence" value="ECO:0007669"/>
    <property type="project" value="InterPro"/>
</dbReference>
<dbReference type="GO" id="GO:0004252">
    <property type="term" value="F:serine-type endopeptidase activity"/>
    <property type="evidence" value="ECO:0007669"/>
    <property type="project" value="InterPro"/>
</dbReference>
<dbReference type="InterPro" id="IPR043504">
    <property type="entry name" value="Peptidase_S1_PA_chymotrypsin"/>
</dbReference>
<comment type="caution">
    <text evidence="5">The sequence shown here is derived from an EMBL/GenBank/DDBJ whole genome shotgun (WGS) entry which is preliminary data.</text>
</comment>
<reference evidence="5" key="1">
    <citation type="submission" date="2020-12" db="EMBL/GenBank/DDBJ databases">
        <authorList>
            <person name="Iha C."/>
        </authorList>
    </citation>
    <scope>NUCLEOTIDE SEQUENCE</scope>
</reference>
<dbReference type="PROSITE" id="PS50240">
    <property type="entry name" value="TRYPSIN_DOM"/>
    <property type="match status" value="1"/>
</dbReference>
<dbReference type="PRINTS" id="PR00722">
    <property type="entry name" value="CHYMOTRYPSIN"/>
</dbReference>
<comment type="similarity">
    <text evidence="1">Belongs to the peptidase S1 family.</text>
</comment>
<dbReference type="PROSITE" id="PS00134">
    <property type="entry name" value="TRYPSIN_HIS"/>
    <property type="match status" value="1"/>
</dbReference>
<sequence>MSRRPGAAERVHAVLVLLVLIDQVAECKGSDHRQLLQGEARPRIANGENAPCGRYPYMVSVRNRANEHKCGGVLVHPEWVMTAAHCIDPSNRLSVGASPVVVIGACRLDDTEEEDGVELTVPLRTVIHESWTGNVVDGYDIALMKLASPSKFTAAALPQEISKDLSSGSLLVALGWGEQEDGKTRSDEPLQQATSVEAVRNSFCNAATADGWDGLIQGSMLCAYSFIGEEVCG</sequence>
<dbReference type="InterPro" id="IPR001314">
    <property type="entry name" value="Peptidase_S1A"/>
</dbReference>
<dbReference type="SMART" id="SM00020">
    <property type="entry name" value="Tryp_SPc"/>
    <property type="match status" value="1"/>
</dbReference>
<protein>
    <recommendedName>
        <fullName evidence="4">Peptidase S1 domain-containing protein</fullName>
    </recommendedName>
</protein>
<dbReference type="FunFam" id="2.40.10.10:FF:000068">
    <property type="entry name" value="transmembrane protease serine 2"/>
    <property type="match status" value="1"/>
</dbReference>
<dbReference type="InterPro" id="IPR009003">
    <property type="entry name" value="Peptidase_S1_PA"/>
</dbReference>
<feature type="domain" description="Peptidase S1" evidence="4">
    <location>
        <begin position="44"/>
        <end position="233"/>
    </location>
</feature>
<accession>A0A8S1JDJ1</accession>
<dbReference type="AlphaFoldDB" id="A0A8S1JDJ1"/>
<evidence type="ECO:0000313" key="6">
    <source>
        <dbReference type="Proteomes" id="UP000708148"/>
    </source>
</evidence>
<dbReference type="InterPro" id="IPR018114">
    <property type="entry name" value="TRYPSIN_HIS"/>
</dbReference>
<dbReference type="SUPFAM" id="SSF50494">
    <property type="entry name" value="Trypsin-like serine proteases"/>
    <property type="match status" value="1"/>
</dbReference>
<feature type="non-terminal residue" evidence="5">
    <location>
        <position position="1"/>
    </location>
</feature>
<evidence type="ECO:0000313" key="5">
    <source>
        <dbReference type="EMBL" id="CAD7704235.1"/>
    </source>
</evidence>
<dbReference type="InterPro" id="IPR050430">
    <property type="entry name" value="Peptidase_S1"/>
</dbReference>
<organism evidence="5 6">
    <name type="scientific">Ostreobium quekettii</name>
    <dbReference type="NCBI Taxonomy" id="121088"/>
    <lineage>
        <taxon>Eukaryota</taxon>
        <taxon>Viridiplantae</taxon>
        <taxon>Chlorophyta</taxon>
        <taxon>core chlorophytes</taxon>
        <taxon>Ulvophyceae</taxon>
        <taxon>TCBD clade</taxon>
        <taxon>Bryopsidales</taxon>
        <taxon>Ostreobineae</taxon>
        <taxon>Ostreobiaceae</taxon>
        <taxon>Ostreobium</taxon>
    </lineage>
</organism>
<dbReference type="Gene3D" id="2.40.10.10">
    <property type="entry name" value="Trypsin-like serine proteases"/>
    <property type="match status" value="1"/>
</dbReference>
<keyword evidence="3" id="KW-0732">Signal</keyword>
<dbReference type="EMBL" id="CAJHUC010002711">
    <property type="protein sequence ID" value="CAD7704235.1"/>
    <property type="molecule type" value="Genomic_DNA"/>
</dbReference>
<evidence type="ECO:0000256" key="1">
    <source>
        <dbReference type="ARBA" id="ARBA00007664"/>
    </source>
</evidence>
<dbReference type="Proteomes" id="UP000708148">
    <property type="component" value="Unassembled WGS sequence"/>
</dbReference>
<name>A0A8S1JDJ1_9CHLO</name>
<feature type="chain" id="PRO_5035716375" description="Peptidase S1 domain-containing protein" evidence="3">
    <location>
        <begin position="30"/>
        <end position="233"/>
    </location>
</feature>
<dbReference type="CDD" id="cd00190">
    <property type="entry name" value="Tryp_SPc"/>
    <property type="match status" value="1"/>
</dbReference>
<evidence type="ECO:0000256" key="2">
    <source>
        <dbReference type="ARBA" id="ARBA00023157"/>
    </source>
</evidence>
<dbReference type="PANTHER" id="PTHR24276">
    <property type="entry name" value="POLYSERASE-RELATED"/>
    <property type="match status" value="1"/>
</dbReference>
<evidence type="ECO:0000259" key="4">
    <source>
        <dbReference type="PROSITE" id="PS50240"/>
    </source>
</evidence>
<dbReference type="PANTHER" id="PTHR24276:SF98">
    <property type="entry name" value="FI18310P1-RELATED"/>
    <property type="match status" value="1"/>
</dbReference>